<protein>
    <submittedName>
        <fullName evidence="1">Uncharacterized protein</fullName>
    </submittedName>
</protein>
<dbReference type="Proteomes" id="UP000030645">
    <property type="component" value="Unassembled WGS sequence"/>
</dbReference>
<keyword evidence="2" id="KW-1185">Reference proteome</keyword>
<dbReference type="EMBL" id="KE345620">
    <property type="protein sequence ID" value="EXC09734.1"/>
    <property type="molecule type" value="Genomic_DNA"/>
</dbReference>
<evidence type="ECO:0000313" key="2">
    <source>
        <dbReference type="Proteomes" id="UP000030645"/>
    </source>
</evidence>
<name>W9RU14_9ROSA</name>
<proteinExistence type="predicted"/>
<sequence>MKYTDLVIEQYGKIWGYRPSAPKQSEVHTCKAGKVSTRSRQRQQLQVQVVAKSISQSGKIDGVGRKHGCK</sequence>
<dbReference type="AlphaFoldDB" id="W9RU14"/>
<organism evidence="1 2">
    <name type="scientific">Morus notabilis</name>
    <dbReference type="NCBI Taxonomy" id="981085"/>
    <lineage>
        <taxon>Eukaryota</taxon>
        <taxon>Viridiplantae</taxon>
        <taxon>Streptophyta</taxon>
        <taxon>Embryophyta</taxon>
        <taxon>Tracheophyta</taxon>
        <taxon>Spermatophyta</taxon>
        <taxon>Magnoliopsida</taxon>
        <taxon>eudicotyledons</taxon>
        <taxon>Gunneridae</taxon>
        <taxon>Pentapetalae</taxon>
        <taxon>rosids</taxon>
        <taxon>fabids</taxon>
        <taxon>Rosales</taxon>
        <taxon>Moraceae</taxon>
        <taxon>Moreae</taxon>
        <taxon>Morus</taxon>
    </lineage>
</organism>
<gene>
    <name evidence="1" type="ORF">L484_019832</name>
</gene>
<reference evidence="2" key="1">
    <citation type="submission" date="2013-01" db="EMBL/GenBank/DDBJ databases">
        <title>Draft Genome Sequence of a Mulberry Tree, Morus notabilis C.K. Schneid.</title>
        <authorList>
            <person name="He N."/>
            <person name="Zhao S."/>
        </authorList>
    </citation>
    <scope>NUCLEOTIDE SEQUENCE</scope>
</reference>
<evidence type="ECO:0000313" key="1">
    <source>
        <dbReference type="EMBL" id="EXC09734.1"/>
    </source>
</evidence>
<accession>W9RU14</accession>